<dbReference type="GO" id="GO:0051537">
    <property type="term" value="F:2 iron, 2 sulfur cluster binding"/>
    <property type="evidence" value="ECO:0007669"/>
    <property type="project" value="InterPro"/>
</dbReference>
<evidence type="ECO:0000259" key="1">
    <source>
        <dbReference type="PROSITE" id="PS51085"/>
    </source>
</evidence>
<dbReference type="SUPFAM" id="SSF52343">
    <property type="entry name" value="Ferredoxin reductase-like, C-terminal NADP-linked domain"/>
    <property type="match status" value="1"/>
</dbReference>
<dbReference type="InterPro" id="IPR017927">
    <property type="entry name" value="FAD-bd_FR_type"/>
</dbReference>
<dbReference type="Gene3D" id="2.40.30.10">
    <property type="entry name" value="Translation factors"/>
    <property type="match status" value="1"/>
</dbReference>
<evidence type="ECO:0000313" key="3">
    <source>
        <dbReference type="EMBL" id="PVE47814.1"/>
    </source>
</evidence>
<comment type="caution">
    <text evidence="3">The sequence shown here is derived from an EMBL/GenBank/DDBJ whole genome shotgun (WGS) entry which is preliminary data.</text>
</comment>
<dbReference type="SUPFAM" id="SSF54292">
    <property type="entry name" value="2Fe-2S ferredoxin-like"/>
    <property type="match status" value="1"/>
</dbReference>
<dbReference type="AlphaFoldDB" id="A0A2T7UT27"/>
<dbReference type="PRINTS" id="PR00409">
    <property type="entry name" value="PHDIOXRDTASE"/>
</dbReference>
<dbReference type="OrthoDB" id="9792185at2"/>
<dbReference type="InterPro" id="IPR052353">
    <property type="entry name" value="Benzoxazolinone_Detox_Enz"/>
</dbReference>
<dbReference type="RefSeq" id="WP_107751186.1">
    <property type="nucleotide sequence ID" value="NZ_QBKF01000003.1"/>
</dbReference>
<dbReference type="InterPro" id="IPR017938">
    <property type="entry name" value="Riboflavin_synthase-like_b-brl"/>
</dbReference>
<accession>A0A2T7UT27</accession>
<dbReference type="InterPro" id="IPR001041">
    <property type="entry name" value="2Fe-2S_ferredoxin-type"/>
</dbReference>
<feature type="domain" description="2Fe-2S ferredoxin-type" evidence="1">
    <location>
        <begin position="225"/>
        <end position="311"/>
    </location>
</feature>
<dbReference type="Proteomes" id="UP000244810">
    <property type="component" value="Unassembled WGS sequence"/>
</dbReference>
<dbReference type="PROSITE" id="PS00197">
    <property type="entry name" value="2FE2S_FER_1"/>
    <property type="match status" value="1"/>
</dbReference>
<dbReference type="PROSITE" id="PS51085">
    <property type="entry name" value="2FE2S_FER_2"/>
    <property type="match status" value="1"/>
</dbReference>
<dbReference type="Pfam" id="PF00111">
    <property type="entry name" value="Fer2"/>
    <property type="match status" value="1"/>
</dbReference>
<dbReference type="CDD" id="cd00207">
    <property type="entry name" value="fer2"/>
    <property type="match status" value="1"/>
</dbReference>
<dbReference type="PANTHER" id="PTHR30212">
    <property type="entry name" value="PROTEIN YIIM"/>
    <property type="match status" value="1"/>
</dbReference>
<dbReference type="Gene3D" id="3.10.20.30">
    <property type="match status" value="1"/>
</dbReference>
<keyword evidence="4" id="KW-1185">Reference proteome</keyword>
<dbReference type="InterPro" id="IPR006058">
    <property type="entry name" value="2Fe2S_fd_BS"/>
</dbReference>
<protein>
    <submittedName>
        <fullName evidence="3">Oxidoreductase</fullName>
    </submittedName>
</protein>
<feature type="domain" description="FAD-binding FR-type" evidence="2">
    <location>
        <begin position="5"/>
        <end position="105"/>
    </location>
</feature>
<evidence type="ECO:0000313" key="4">
    <source>
        <dbReference type="Proteomes" id="UP000244810"/>
    </source>
</evidence>
<dbReference type="InterPro" id="IPR039261">
    <property type="entry name" value="FNR_nucleotide-bd"/>
</dbReference>
<dbReference type="InterPro" id="IPR036010">
    <property type="entry name" value="2Fe-2S_ferredoxin-like_sf"/>
</dbReference>
<dbReference type="CDD" id="cd06185">
    <property type="entry name" value="PDR_like"/>
    <property type="match status" value="1"/>
</dbReference>
<reference evidence="3 4" key="1">
    <citation type="journal article" date="2011" name="Syst. Appl. Microbiol.">
        <title>Defluviimonas denitrificans gen. nov., sp. nov., and Pararhodobacter aggregans gen. nov., sp. nov., non-phototrophic Rhodobacteraceae from the biofilter of a marine aquaculture.</title>
        <authorList>
            <person name="Foesel B.U."/>
            <person name="Drake H.L."/>
            <person name="Schramm A."/>
        </authorList>
    </citation>
    <scope>NUCLEOTIDE SEQUENCE [LARGE SCALE GENOMIC DNA]</scope>
    <source>
        <strain evidence="3 4">D1-19</strain>
    </source>
</reference>
<proteinExistence type="predicted"/>
<name>A0A2T7UT27_9RHOB</name>
<dbReference type="GO" id="GO:0016491">
    <property type="term" value="F:oxidoreductase activity"/>
    <property type="evidence" value="ECO:0007669"/>
    <property type="project" value="InterPro"/>
</dbReference>
<dbReference type="Gene3D" id="3.40.50.80">
    <property type="entry name" value="Nucleotide-binding domain of ferredoxin-NADP reductase (FNR) module"/>
    <property type="match status" value="1"/>
</dbReference>
<dbReference type="PANTHER" id="PTHR30212:SF2">
    <property type="entry name" value="PROTEIN YIIM"/>
    <property type="match status" value="1"/>
</dbReference>
<dbReference type="PROSITE" id="PS51384">
    <property type="entry name" value="FAD_FR"/>
    <property type="match status" value="1"/>
</dbReference>
<dbReference type="SUPFAM" id="SSF63380">
    <property type="entry name" value="Riboflavin synthase domain-like"/>
    <property type="match status" value="1"/>
</dbReference>
<dbReference type="EMBL" id="QDDR01000004">
    <property type="protein sequence ID" value="PVE47814.1"/>
    <property type="molecule type" value="Genomic_DNA"/>
</dbReference>
<evidence type="ECO:0000259" key="2">
    <source>
        <dbReference type="PROSITE" id="PS51384"/>
    </source>
</evidence>
<dbReference type="InterPro" id="IPR012675">
    <property type="entry name" value="Beta-grasp_dom_sf"/>
</dbReference>
<gene>
    <name evidence="3" type="ORF">DDE23_10305</name>
</gene>
<organism evidence="3 4">
    <name type="scientific">Pararhodobacter aggregans</name>
    <dbReference type="NCBI Taxonomy" id="404875"/>
    <lineage>
        <taxon>Bacteria</taxon>
        <taxon>Pseudomonadati</taxon>
        <taxon>Pseudomonadota</taxon>
        <taxon>Alphaproteobacteria</taxon>
        <taxon>Rhodobacterales</taxon>
        <taxon>Paracoccaceae</taxon>
        <taxon>Pararhodobacter</taxon>
    </lineage>
</organism>
<sequence length="311" mass="32745">MTKLSGTIDARLSALRWECPGVLSLTLSPLAGRLPRPEPGAHVDLHLPGGAVRQYSLTAGSSCEAYVLGILREPRSRGGSAAVHEILRPGDVLRISAPRNAFALVPGDGPVLLIAGGIGMTPLLAMAERLVQGTRPWSLIACVRSRSALPFANRLSQLGAQLRVDDEVGAPDLPTLLAGVSPETHLYCCGPGRMLDAFLAATADRDPGHVHIERFEAPRPGMGEGEVAVELARSGRTIVVGPQETILDALLAAGIDAAHSCRVGVCGTCECQVLGGEADHRDLILTDQEHGEGRMLICCSRAKTPHLVLDL</sequence>